<evidence type="ECO:0000259" key="3">
    <source>
        <dbReference type="PROSITE" id="PS50888"/>
    </source>
</evidence>
<proteinExistence type="predicted"/>
<protein>
    <recommendedName>
        <fullName evidence="3">BHLH domain-containing protein</fullName>
    </recommendedName>
</protein>
<dbReference type="GO" id="GO:0000977">
    <property type="term" value="F:RNA polymerase II transcription regulatory region sequence-specific DNA binding"/>
    <property type="evidence" value="ECO:0007669"/>
    <property type="project" value="TreeGrafter"/>
</dbReference>
<evidence type="ECO:0000256" key="2">
    <source>
        <dbReference type="SAM" id="MobiDB-lite"/>
    </source>
</evidence>
<dbReference type="GO" id="GO:0000981">
    <property type="term" value="F:DNA-binding transcription factor activity, RNA polymerase II-specific"/>
    <property type="evidence" value="ECO:0007669"/>
    <property type="project" value="TreeGrafter"/>
</dbReference>
<dbReference type="PANTHER" id="PTHR23349">
    <property type="entry name" value="BASIC HELIX-LOOP-HELIX TRANSCRIPTION FACTOR, TWIST"/>
    <property type="match status" value="1"/>
</dbReference>
<dbReference type="InterPro" id="IPR011598">
    <property type="entry name" value="bHLH_dom"/>
</dbReference>
<evidence type="ECO:0000313" key="4">
    <source>
        <dbReference type="EMBL" id="JAP55666.1"/>
    </source>
</evidence>
<keyword evidence="1" id="KW-0238">DNA-binding</keyword>
<feature type="domain" description="BHLH" evidence="3">
    <location>
        <begin position="85"/>
        <end position="136"/>
    </location>
</feature>
<dbReference type="InterPro" id="IPR050283">
    <property type="entry name" value="E-box_TF_Regulators"/>
</dbReference>
<name>A0A0X3Q8U8_SCHSO</name>
<dbReference type="CDD" id="cd11418">
    <property type="entry name" value="bHLH_TS_ASCL"/>
    <property type="match status" value="1"/>
</dbReference>
<dbReference type="PROSITE" id="PS50888">
    <property type="entry name" value="BHLH"/>
    <property type="match status" value="1"/>
</dbReference>
<dbReference type="GO" id="GO:0046983">
    <property type="term" value="F:protein dimerization activity"/>
    <property type="evidence" value="ECO:0007669"/>
    <property type="project" value="InterPro"/>
</dbReference>
<dbReference type="EMBL" id="GEEE01007559">
    <property type="protein sequence ID" value="JAP55666.1"/>
    <property type="molecule type" value="Transcribed_RNA"/>
</dbReference>
<feature type="region of interest" description="Disordered" evidence="2">
    <location>
        <begin position="28"/>
        <end position="70"/>
    </location>
</feature>
<dbReference type="AlphaFoldDB" id="A0A0X3Q8U8"/>
<dbReference type="InterPro" id="IPR036638">
    <property type="entry name" value="HLH_DNA-bd_sf"/>
</dbReference>
<gene>
    <name evidence="4" type="ORF">TR116881</name>
</gene>
<dbReference type="PANTHER" id="PTHR23349:SF108">
    <property type="entry name" value="BHLH DOMAIN-CONTAINING PROTEIN"/>
    <property type="match status" value="1"/>
</dbReference>
<dbReference type="GO" id="GO:0032502">
    <property type="term" value="P:developmental process"/>
    <property type="evidence" value="ECO:0007669"/>
    <property type="project" value="TreeGrafter"/>
</dbReference>
<dbReference type="Pfam" id="PF00010">
    <property type="entry name" value="HLH"/>
    <property type="match status" value="1"/>
</dbReference>
<organism evidence="4">
    <name type="scientific">Schistocephalus solidus</name>
    <name type="common">Tapeworm</name>
    <dbReference type="NCBI Taxonomy" id="70667"/>
    <lineage>
        <taxon>Eukaryota</taxon>
        <taxon>Metazoa</taxon>
        <taxon>Spiralia</taxon>
        <taxon>Lophotrochozoa</taxon>
        <taxon>Platyhelminthes</taxon>
        <taxon>Cestoda</taxon>
        <taxon>Eucestoda</taxon>
        <taxon>Diphyllobothriidea</taxon>
        <taxon>Diphyllobothriidae</taxon>
        <taxon>Schistocephalus</taxon>
    </lineage>
</organism>
<sequence>MPLQPVQDLDQRFKHLRYASITRVPAFHLSPSPVDDKENIPRGASKTPDRPSRKRGFQPNTHKEATGTNKLALSSKGIDSSKACVPVARRNERERNRVKLLNLGFARLRAVVPSKEGEQLSKISTLKKAIWYIEHLDRVLKEPLENDAIETPDDANDRVERDNRRIGVVGTDLGFAGPSSSSFTAYQTPAHATNDATSGCQVHCENSSPAKPKFPSPILPERFYPSYYSQESYCESDTGPRRALDFFTPVRRTVDTFCGLGDSGYGSSINSSGAPLSREKPLPYVTASPYDYVVSVTGMSTSTSPVAIASCQGWDPLRLGEISPLMTPTSSPSARLQWPIFEPTMR</sequence>
<dbReference type="SUPFAM" id="SSF47459">
    <property type="entry name" value="HLH, helix-loop-helix DNA-binding domain"/>
    <property type="match status" value="1"/>
</dbReference>
<reference evidence="4" key="1">
    <citation type="submission" date="2016-01" db="EMBL/GenBank/DDBJ databases">
        <title>Reference transcriptome for the parasite Schistocephalus solidus: insights into the molecular evolution of parasitism.</title>
        <authorList>
            <person name="Hebert F.O."/>
            <person name="Grambauer S."/>
            <person name="Barber I."/>
            <person name="Landry C.R."/>
            <person name="Aubin-Horth N."/>
        </authorList>
    </citation>
    <scope>NUCLEOTIDE SEQUENCE</scope>
</reference>
<accession>A0A0X3Q8U8</accession>
<evidence type="ECO:0000256" key="1">
    <source>
        <dbReference type="ARBA" id="ARBA00023125"/>
    </source>
</evidence>
<dbReference type="SMART" id="SM00353">
    <property type="entry name" value="HLH"/>
    <property type="match status" value="1"/>
</dbReference>
<dbReference type="Gene3D" id="4.10.280.10">
    <property type="entry name" value="Helix-loop-helix DNA-binding domain"/>
    <property type="match status" value="1"/>
</dbReference>